<dbReference type="PROSITE" id="PS00092">
    <property type="entry name" value="N6_MTASE"/>
    <property type="match status" value="1"/>
</dbReference>
<organism evidence="8 9">
    <name type="scientific">Sphingomonas paucimobilis NBRC 13935</name>
    <dbReference type="NCBI Taxonomy" id="1219050"/>
    <lineage>
        <taxon>Bacteria</taxon>
        <taxon>Pseudomonadati</taxon>
        <taxon>Pseudomonadota</taxon>
        <taxon>Alphaproteobacteria</taxon>
        <taxon>Sphingomonadales</taxon>
        <taxon>Sphingomonadaceae</taxon>
        <taxon>Sphingomonas</taxon>
    </lineage>
</organism>
<dbReference type="Proteomes" id="UP000032025">
    <property type="component" value="Unassembled WGS sequence"/>
</dbReference>
<evidence type="ECO:0000256" key="1">
    <source>
        <dbReference type="ARBA" id="ARBA00011900"/>
    </source>
</evidence>
<evidence type="ECO:0000256" key="4">
    <source>
        <dbReference type="ARBA" id="ARBA00047942"/>
    </source>
</evidence>
<dbReference type="Pfam" id="PF20465">
    <property type="entry name" value="MmeI_hel"/>
    <property type="match status" value="1"/>
</dbReference>
<evidence type="ECO:0000256" key="2">
    <source>
        <dbReference type="ARBA" id="ARBA00022603"/>
    </source>
</evidence>
<dbReference type="Gene3D" id="3.40.50.150">
    <property type="entry name" value="Vaccinia Virus protein VP39"/>
    <property type="match status" value="1"/>
</dbReference>
<dbReference type="Pfam" id="PF20473">
    <property type="entry name" value="MmeI_Mtase"/>
    <property type="match status" value="1"/>
</dbReference>
<dbReference type="GO" id="GO:0003676">
    <property type="term" value="F:nucleic acid binding"/>
    <property type="evidence" value="ECO:0007669"/>
    <property type="project" value="InterPro"/>
</dbReference>
<comment type="caution">
    <text evidence="8">The sequence shown here is derived from an EMBL/GenBank/DDBJ whole genome shotgun (WGS) entry which is preliminary data.</text>
</comment>
<feature type="domain" description="MmeI-like helicase spacer" evidence="6">
    <location>
        <begin position="238"/>
        <end position="309"/>
    </location>
</feature>
<gene>
    <name evidence="8" type="ORF">SP6_02_00480</name>
</gene>
<sequence>MATSAAIEAFIRRWQACEGGAERANYALFLTELCTVIGVAPPEPAHATSTRNDYVFERGVILPGDEDRRGRIDLYKRGCFVLEAKQSREGLGAKSLADLGPTLPGLLPDEAGAAPRSRQWDVLMRRAREQAEQYARALPVDHGWPPFLLVVDVGRVIELFADFSGQGKHYKQFPDRARFRITLDDLRRADIRERLAAIWEKPLTLDPTRHAAAVTRDVAARLASISKLLEERGHDPEQVALFLMRCLFTMFAEHSGLLPSGGFVTLLTDACERPDAFVPWMEDLWHSMDRGGEANVLRRPVRRFNGGLFHTAHALPLNREEIGELLAAAKRDWRDVEPAIFGTLLEQALDPAQRRRLGAHYTPRAYVERLVTTTVIEPLRDDWAQVLSAMETERTDNPRAAVQRVRDFHRRLARMRILDPACGTGNFLYVTLELMKRLEGEVLEVLAELSGEELLHLDTETVHPRNFHGIEVNARAAAIAQLVLWLGYIRWQLRNGGQVSDPVLEDVQSIVTGDALLTVTGARTAWPEAEFIVGNPPFIGGKDLRGRLPEGMAEALWRAYAKVPRAADYVLYWWERAAQALAAKGSPLIRFGFVTTNSITQTFGRRVIARALDGTTPLSVLLAIPDHPWTKATPDAAMVRIAMTVVARGRQDGRRLRIISERGLDSDTPDIRFSETVGRINADLSVGANVSSAQPLLANAWLCSRGVSLHGAGFIVSPAEAEMLGLGRREGLERHIRPYRNGRDLTARARGVMVIDLLGLSETEVRQRFPEVYGHVLREVKPERDGNARATYRDQWWLFGEPRRELRPALEGLSRYIATVETAKHRIFQFLDADTLPDNKLICIATADSWILGMLQSSTHEAWYLANAGMLGVYDQPAVYVKTTSFDPFPFPDAGETARRIISELADELDATRKRILAQTPDLTLTGLYNLHAKLITGEPLSDEEEDQRRAGSVDLIARLHEQIDAAVIAAYGWPAGIKAPDMVERLVALNTERRAEERGGRVRWLRPEFQSRRAGATPLAPAERTLPLVEPATAKPPFPRDLSGRIASVFALLSTDRPRSAAALAQYFAQGRQVERAVAAALSGAVRLGFVEQSAEGYRLRRVA</sequence>
<dbReference type="SUPFAM" id="SSF53335">
    <property type="entry name" value="S-adenosyl-L-methionine-dependent methyltransferases"/>
    <property type="match status" value="1"/>
</dbReference>
<dbReference type="GO" id="GO:0032259">
    <property type="term" value="P:methylation"/>
    <property type="evidence" value="ECO:0007669"/>
    <property type="project" value="UniProtKB-KW"/>
</dbReference>
<evidence type="ECO:0000313" key="8">
    <source>
        <dbReference type="EMBL" id="GAN12052.1"/>
    </source>
</evidence>
<reference evidence="8 9" key="1">
    <citation type="submission" date="2014-08" db="EMBL/GenBank/DDBJ databases">
        <title>Whole genome shotgun sequence of Sphingomonas paucimobilis NBRC 13935.</title>
        <authorList>
            <person name="Hosoyama A."/>
            <person name="Hashimoto M."/>
            <person name="Hosoyama Y."/>
            <person name="Noguchi M."/>
            <person name="Uohara A."/>
            <person name="Ohji S."/>
            <person name="Katano-Makiyama Y."/>
            <person name="Ichikawa N."/>
            <person name="Kimura A."/>
            <person name="Yamazoe A."/>
            <person name="Fujita N."/>
        </authorList>
    </citation>
    <scope>NUCLEOTIDE SEQUENCE [LARGE SCALE GENOMIC DNA]</scope>
    <source>
        <strain evidence="8 9">NBRC 13935</strain>
    </source>
</reference>
<dbReference type="GeneID" id="78526773"/>
<name>A0A0C9N7I0_SPHPI</name>
<dbReference type="RefSeq" id="WP_007406130.1">
    <property type="nucleotide sequence ID" value="NZ_BBJS01000002.1"/>
</dbReference>
<dbReference type="AlphaFoldDB" id="A0A0C9N7I0"/>
<keyword evidence="9" id="KW-1185">Reference proteome</keyword>
<keyword evidence="3" id="KW-0808">Transferase</keyword>
<comment type="catalytic activity">
    <reaction evidence="4">
        <text>a 2'-deoxyadenosine in DNA + S-adenosyl-L-methionine = an N(6)-methyl-2'-deoxyadenosine in DNA + S-adenosyl-L-homocysteine + H(+)</text>
        <dbReference type="Rhea" id="RHEA:15197"/>
        <dbReference type="Rhea" id="RHEA-COMP:12418"/>
        <dbReference type="Rhea" id="RHEA-COMP:12419"/>
        <dbReference type="ChEBI" id="CHEBI:15378"/>
        <dbReference type="ChEBI" id="CHEBI:57856"/>
        <dbReference type="ChEBI" id="CHEBI:59789"/>
        <dbReference type="ChEBI" id="CHEBI:90615"/>
        <dbReference type="ChEBI" id="CHEBI:90616"/>
        <dbReference type="EC" id="2.1.1.72"/>
    </reaction>
</comment>
<protein>
    <recommendedName>
        <fullName evidence="1">site-specific DNA-methyltransferase (adenine-specific)</fullName>
        <ecNumber evidence="1">2.1.1.72</ecNumber>
    </recommendedName>
</protein>
<dbReference type="EMBL" id="BBJS01000002">
    <property type="protein sequence ID" value="GAN12052.1"/>
    <property type="molecule type" value="Genomic_DNA"/>
</dbReference>
<dbReference type="GO" id="GO:0009007">
    <property type="term" value="F:site-specific DNA-methyltransferase (adenine-specific) activity"/>
    <property type="evidence" value="ECO:0007669"/>
    <property type="project" value="UniProtKB-EC"/>
</dbReference>
<evidence type="ECO:0000259" key="5">
    <source>
        <dbReference type="Pfam" id="PF20464"/>
    </source>
</evidence>
<dbReference type="InterPro" id="IPR002052">
    <property type="entry name" value="DNA_methylase_N6_adenine_CS"/>
</dbReference>
<dbReference type="PANTHER" id="PTHR33841">
    <property type="entry name" value="DNA METHYLTRANSFERASE YEEA-RELATED"/>
    <property type="match status" value="1"/>
</dbReference>
<evidence type="ECO:0000256" key="3">
    <source>
        <dbReference type="ARBA" id="ARBA00022679"/>
    </source>
</evidence>
<evidence type="ECO:0000313" key="9">
    <source>
        <dbReference type="Proteomes" id="UP000032025"/>
    </source>
</evidence>
<dbReference type="InterPro" id="IPR046817">
    <property type="entry name" value="MmeI_N"/>
</dbReference>
<keyword evidence="2" id="KW-0489">Methyltransferase</keyword>
<dbReference type="InterPro" id="IPR029063">
    <property type="entry name" value="SAM-dependent_MTases_sf"/>
</dbReference>
<dbReference type="InterPro" id="IPR046819">
    <property type="entry name" value="MmeI_hel"/>
</dbReference>
<feature type="domain" description="MmeI-like N-terminal" evidence="5">
    <location>
        <begin position="4"/>
        <end position="231"/>
    </location>
</feature>
<dbReference type="Pfam" id="PF20464">
    <property type="entry name" value="MmeI_N"/>
    <property type="match status" value="1"/>
</dbReference>
<dbReference type="InterPro" id="IPR050953">
    <property type="entry name" value="N4_N6_ade-DNA_methylase"/>
</dbReference>
<dbReference type="EC" id="2.1.1.72" evidence="1"/>
<proteinExistence type="predicted"/>
<evidence type="ECO:0000259" key="6">
    <source>
        <dbReference type="Pfam" id="PF20465"/>
    </source>
</evidence>
<accession>A0A0C9N7I0</accession>
<dbReference type="InterPro" id="IPR046816">
    <property type="entry name" value="MmeI_Mtase"/>
</dbReference>
<feature type="domain" description="MmeI-like DNA-methyltransferase" evidence="7">
    <location>
        <begin position="402"/>
        <end position="647"/>
    </location>
</feature>
<dbReference type="PANTHER" id="PTHR33841:SF1">
    <property type="entry name" value="DNA METHYLTRANSFERASE A"/>
    <property type="match status" value="1"/>
</dbReference>
<dbReference type="PRINTS" id="PR00507">
    <property type="entry name" value="N12N6MTFRASE"/>
</dbReference>
<evidence type="ECO:0000259" key="7">
    <source>
        <dbReference type="Pfam" id="PF20473"/>
    </source>
</evidence>